<evidence type="ECO:0008006" key="10">
    <source>
        <dbReference type="Google" id="ProtNLM"/>
    </source>
</evidence>
<keyword evidence="8" id="KW-1185">Reference proteome</keyword>
<name>A0A815UYR0_ADIRI</name>
<reference evidence="7" key="1">
    <citation type="submission" date="2021-02" db="EMBL/GenBank/DDBJ databases">
        <authorList>
            <person name="Nowell W R."/>
        </authorList>
    </citation>
    <scope>NUCLEOTIDE SEQUENCE</scope>
</reference>
<dbReference type="PANTHER" id="PTHR24243:SF230">
    <property type="entry name" value="G-PROTEIN COUPLED RECEPTORS FAMILY 1 PROFILE DOMAIN-CONTAINING PROTEIN"/>
    <property type="match status" value="1"/>
</dbReference>
<keyword evidence="5" id="KW-0812">Transmembrane</keyword>
<comment type="subcellular location">
    <subcellularLocation>
        <location evidence="1">Membrane</location>
        <topology evidence="1">Multi-pass membrane protein</topology>
    </subcellularLocation>
</comment>
<evidence type="ECO:0000256" key="5">
    <source>
        <dbReference type="SAM" id="Phobius"/>
    </source>
</evidence>
<keyword evidence="4" id="KW-0807">Transducer</keyword>
<evidence type="ECO:0000256" key="2">
    <source>
        <dbReference type="ARBA" id="ARBA00023040"/>
    </source>
</evidence>
<feature type="transmembrane region" description="Helical" evidence="5">
    <location>
        <begin position="149"/>
        <end position="170"/>
    </location>
</feature>
<dbReference type="SUPFAM" id="SSF81321">
    <property type="entry name" value="Family A G protein-coupled receptor-like"/>
    <property type="match status" value="1"/>
</dbReference>
<gene>
    <name evidence="7" type="ORF">EDS130_LOCUS44046</name>
    <name evidence="6" type="ORF">XAT740_LOCUS29211</name>
</gene>
<feature type="transmembrane region" description="Helical" evidence="5">
    <location>
        <begin position="237"/>
        <end position="262"/>
    </location>
</feature>
<protein>
    <recommendedName>
        <fullName evidence="10">G-protein coupled receptors family 1 profile domain-containing protein</fullName>
    </recommendedName>
</protein>
<evidence type="ECO:0000313" key="8">
    <source>
        <dbReference type="Proteomes" id="UP000663828"/>
    </source>
</evidence>
<feature type="transmembrane region" description="Helical" evidence="5">
    <location>
        <begin position="190"/>
        <end position="212"/>
    </location>
</feature>
<dbReference type="AlphaFoldDB" id="A0A815UYR0"/>
<dbReference type="GO" id="GO:0004930">
    <property type="term" value="F:G protein-coupled receptor activity"/>
    <property type="evidence" value="ECO:0007669"/>
    <property type="project" value="UniProtKB-KW"/>
</dbReference>
<dbReference type="EMBL" id="CAJNOJ010000796">
    <property type="protein sequence ID" value="CAF1523583.1"/>
    <property type="molecule type" value="Genomic_DNA"/>
</dbReference>
<evidence type="ECO:0000256" key="3">
    <source>
        <dbReference type="ARBA" id="ARBA00023170"/>
    </source>
</evidence>
<organism evidence="7 9">
    <name type="scientific">Adineta ricciae</name>
    <name type="common">Rotifer</name>
    <dbReference type="NCBI Taxonomy" id="249248"/>
    <lineage>
        <taxon>Eukaryota</taxon>
        <taxon>Metazoa</taxon>
        <taxon>Spiralia</taxon>
        <taxon>Gnathifera</taxon>
        <taxon>Rotifera</taxon>
        <taxon>Eurotatoria</taxon>
        <taxon>Bdelloidea</taxon>
        <taxon>Adinetida</taxon>
        <taxon>Adinetidae</taxon>
        <taxon>Adineta</taxon>
    </lineage>
</organism>
<evidence type="ECO:0000313" key="9">
    <source>
        <dbReference type="Proteomes" id="UP000663852"/>
    </source>
</evidence>
<proteinExistence type="predicted"/>
<dbReference type="PANTHER" id="PTHR24243">
    <property type="entry name" value="G-PROTEIN COUPLED RECEPTOR"/>
    <property type="match status" value="1"/>
</dbReference>
<dbReference type="Gene3D" id="1.20.1070.10">
    <property type="entry name" value="Rhodopsin 7-helix transmembrane proteins"/>
    <property type="match status" value="1"/>
</dbReference>
<comment type="caution">
    <text evidence="7">The sequence shown here is derived from an EMBL/GenBank/DDBJ whole genome shotgun (WGS) entry which is preliminary data.</text>
</comment>
<feature type="transmembrane region" description="Helical" evidence="5">
    <location>
        <begin position="108"/>
        <end position="128"/>
    </location>
</feature>
<evidence type="ECO:0000313" key="6">
    <source>
        <dbReference type="EMBL" id="CAF1307721.1"/>
    </source>
</evidence>
<feature type="transmembrane region" description="Helical" evidence="5">
    <location>
        <begin position="35"/>
        <end position="55"/>
    </location>
</feature>
<dbReference type="GO" id="GO:0005886">
    <property type="term" value="C:plasma membrane"/>
    <property type="evidence" value="ECO:0007669"/>
    <property type="project" value="TreeGrafter"/>
</dbReference>
<feature type="transmembrane region" description="Helical" evidence="5">
    <location>
        <begin position="288"/>
        <end position="307"/>
    </location>
</feature>
<keyword evidence="3" id="KW-0675">Receptor</keyword>
<dbReference type="EMBL" id="CAJNOR010002534">
    <property type="protein sequence ID" value="CAF1307721.1"/>
    <property type="molecule type" value="Genomic_DNA"/>
</dbReference>
<dbReference type="Proteomes" id="UP000663852">
    <property type="component" value="Unassembled WGS sequence"/>
</dbReference>
<keyword evidence="5" id="KW-0472">Membrane</keyword>
<evidence type="ECO:0000313" key="7">
    <source>
        <dbReference type="EMBL" id="CAF1523583.1"/>
    </source>
</evidence>
<keyword evidence="5" id="KW-1133">Transmembrane helix</keyword>
<evidence type="ECO:0000256" key="1">
    <source>
        <dbReference type="ARBA" id="ARBA00004141"/>
    </source>
</evidence>
<accession>A0A815UYR0</accession>
<sequence>MTFSTVKMLSENGILSAKSMIEDLNLTQQRFVSKLPLIITILGLIGFVGNLFTFLQPTLRKNAFCIYTLSASLIDIINLSVNLCPQYFNPSPGGLFAEISDRFTCKLRLFALVVLPQLSLNLLIMSLVDRFACTFPSTSRMSRLLKLKMVPLMIFITIIISSIESLYSPLLYDIIPDYGCGVTHATENAVSYIAIHGILTPAIMVTLVGLTYRRFSRGRQRVGAVTTANQNRFRNQFVAMVFTQVFVSSFFVLQWIGMYWYFLATQYDNKTAEQWTITYFMLSLTNNFYYMINVRSFYLSTLTSRLFRETMMAGFLKLLPGNLHRQWNARNLTAPNTIGTRTVE</sequence>
<evidence type="ECO:0000256" key="4">
    <source>
        <dbReference type="ARBA" id="ARBA00023224"/>
    </source>
</evidence>
<dbReference type="Proteomes" id="UP000663828">
    <property type="component" value="Unassembled WGS sequence"/>
</dbReference>
<keyword evidence="2" id="KW-0297">G-protein coupled receptor</keyword>